<evidence type="ECO:0000256" key="3">
    <source>
        <dbReference type="ARBA" id="ARBA00022737"/>
    </source>
</evidence>
<organism evidence="10 11">
    <name type="scientific">Orchesella dallaii</name>
    <dbReference type="NCBI Taxonomy" id="48710"/>
    <lineage>
        <taxon>Eukaryota</taxon>
        <taxon>Metazoa</taxon>
        <taxon>Ecdysozoa</taxon>
        <taxon>Arthropoda</taxon>
        <taxon>Hexapoda</taxon>
        <taxon>Collembola</taxon>
        <taxon>Entomobryomorpha</taxon>
        <taxon>Entomobryoidea</taxon>
        <taxon>Orchesellidae</taxon>
        <taxon>Orchesellinae</taxon>
        <taxon>Orchesella</taxon>
    </lineage>
</organism>
<dbReference type="PROSITE" id="PS00028">
    <property type="entry name" value="ZINC_FINGER_C2H2_1"/>
    <property type="match status" value="7"/>
</dbReference>
<keyword evidence="2" id="KW-0479">Metal-binding</keyword>
<evidence type="ECO:0000256" key="8">
    <source>
        <dbReference type="SAM" id="MobiDB-lite"/>
    </source>
</evidence>
<dbReference type="PROSITE" id="PS50157">
    <property type="entry name" value="ZINC_FINGER_C2H2_2"/>
    <property type="match status" value="7"/>
</dbReference>
<dbReference type="PANTHER" id="PTHR24381:SF393">
    <property type="entry name" value="CHROMATIN-LINKED ADAPTOR FOR MSL PROTEINS, ISOFORM B"/>
    <property type="match status" value="1"/>
</dbReference>
<dbReference type="PANTHER" id="PTHR24381">
    <property type="entry name" value="ZINC FINGER PROTEIN"/>
    <property type="match status" value="1"/>
</dbReference>
<feature type="compositionally biased region" description="Basic residues" evidence="8">
    <location>
        <begin position="429"/>
        <end position="438"/>
    </location>
</feature>
<keyword evidence="4 7" id="KW-0863">Zinc-finger</keyword>
<dbReference type="SMART" id="SM00355">
    <property type="entry name" value="ZnF_C2H2"/>
    <property type="match status" value="8"/>
</dbReference>
<evidence type="ECO:0000256" key="6">
    <source>
        <dbReference type="ARBA" id="ARBA00023242"/>
    </source>
</evidence>
<feature type="domain" description="C2H2-type" evidence="9">
    <location>
        <begin position="84"/>
        <end position="111"/>
    </location>
</feature>
<feature type="domain" description="C2H2-type" evidence="9">
    <location>
        <begin position="25"/>
        <end position="53"/>
    </location>
</feature>
<gene>
    <name evidence="10" type="ORF">ODALV1_LOCUS27495</name>
</gene>
<protein>
    <recommendedName>
        <fullName evidence="9">C2H2-type domain-containing protein</fullName>
    </recommendedName>
</protein>
<proteinExistence type="predicted"/>
<evidence type="ECO:0000256" key="2">
    <source>
        <dbReference type="ARBA" id="ARBA00022723"/>
    </source>
</evidence>
<feature type="domain" description="C2H2-type" evidence="9">
    <location>
        <begin position="112"/>
        <end position="139"/>
    </location>
</feature>
<dbReference type="Pfam" id="PF00096">
    <property type="entry name" value="zf-C2H2"/>
    <property type="match status" value="2"/>
</dbReference>
<name>A0ABP1RY95_9HEXA</name>
<evidence type="ECO:0000256" key="4">
    <source>
        <dbReference type="ARBA" id="ARBA00022771"/>
    </source>
</evidence>
<feature type="compositionally biased region" description="Basic residues" evidence="8">
    <location>
        <begin position="446"/>
        <end position="456"/>
    </location>
</feature>
<dbReference type="Proteomes" id="UP001642540">
    <property type="component" value="Unassembled WGS sequence"/>
</dbReference>
<dbReference type="SUPFAM" id="SSF57667">
    <property type="entry name" value="beta-beta-alpha zinc fingers"/>
    <property type="match status" value="4"/>
</dbReference>
<comment type="subcellular location">
    <subcellularLocation>
        <location evidence="1">Nucleus</location>
    </subcellularLocation>
</comment>
<keyword evidence="11" id="KW-1185">Reference proteome</keyword>
<feature type="region of interest" description="Disordered" evidence="8">
    <location>
        <begin position="406"/>
        <end position="456"/>
    </location>
</feature>
<feature type="compositionally biased region" description="Basic residues" evidence="8">
    <location>
        <begin position="9"/>
        <end position="21"/>
    </location>
</feature>
<dbReference type="InterPro" id="IPR013087">
    <property type="entry name" value="Znf_C2H2_type"/>
</dbReference>
<sequence>MKFSNSSDRKRHIGRKHAKNRVKPHTCPICANKFGTKFESDRHIRIIHSRERPYSCRVCKKEFTTTFNLKVHACTDRKDVEKDFVCDFCGKSFTHNFSLMAHFRIHTNEKPYECRTCAKTFVTSGERSRHVKSHTKNAKKNYICGVCGSQFYVKKDLDTHIRRHIMEKPYQCNHCEKDFVSIGERIVHLKRHHQNIFPKMKHLNKNMVHACLICGKAFTLKSVLDVHIRYHVKEKPYTCEKCLKEFATSWGRLLHDRRRHTKQQKMRDVKTGTKIKRSKSVPLKTSTVSPDLLSEPVVTPGQQNVFENETQASDPVYVEACANGIKLEPVTCSQQASEVNNEGTQNSGFHEEIAEDVNLQQDPSTSLGQIIKIEPDERIWTMEPRVVARYNESNCTLNFVREAETGNSIEPTMSPDATLYSSQTEGKQKPRLANKKLKAVSTKKETMKKRKNRKVR</sequence>
<evidence type="ECO:0000313" key="10">
    <source>
        <dbReference type="EMBL" id="CAL8138712.1"/>
    </source>
</evidence>
<evidence type="ECO:0000313" key="11">
    <source>
        <dbReference type="Proteomes" id="UP001642540"/>
    </source>
</evidence>
<dbReference type="InterPro" id="IPR036236">
    <property type="entry name" value="Znf_C2H2_sf"/>
</dbReference>
<feature type="domain" description="C2H2-type" evidence="9">
    <location>
        <begin position="209"/>
        <end position="236"/>
    </location>
</feature>
<feature type="domain" description="C2H2-type" evidence="9">
    <location>
        <begin position="170"/>
        <end position="198"/>
    </location>
</feature>
<evidence type="ECO:0000256" key="1">
    <source>
        <dbReference type="ARBA" id="ARBA00004123"/>
    </source>
</evidence>
<feature type="domain" description="C2H2-type" evidence="9">
    <location>
        <begin position="237"/>
        <end position="265"/>
    </location>
</feature>
<keyword evidence="3" id="KW-0677">Repeat</keyword>
<feature type="region of interest" description="Disordered" evidence="8">
    <location>
        <begin position="258"/>
        <end position="287"/>
    </location>
</feature>
<evidence type="ECO:0000259" key="9">
    <source>
        <dbReference type="PROSITE" id="PS50157"/>
    </source>
</evidence>
<reference evidence="10 11" key="1">
    <citation type="submission" date="2024-08" db="EMBL/GenBank/DDBJ databases">
        <authorList>
            <person name="Cucini C."/>
            <person name="Frati F."/>
        </authorList>
    </citation>
    <scope>NUCLEOTIDE SEQUENCE [LARGE SCALE GENOMIC DNA]</scope>
</reference>
<feature type="region of interest" description="Disordered" evidence="8">
    <location>
        <begin position="1"/>
        <end position="21"/>
    </location>
</feature>
<dbReference type="Gene3D" id="3.30.160.60">
    <property type="entry name" value="Classic Zinc Finger"/>
    <property type="match status" value="7"/>
</dbReference>
<comment type="caution">
    <text evidence="10">The sequence shown here is derived from an EMBL/GenBank/DDBJ whole genome shotgun (WGS) entry which is preliminary data.</text>
</comment>
<dbReference type="EMBL" id="CAXLJM020000124">
    <property type="protein sequence ID" value="CAL8138712.1"/>
    <property type="molecule type" value="Genomic_DNA"/>
</dbReference>
<accession>A0ABP1RY95</accession>
<evidence type="ECO:0000256" key="5">
    <source>
        <dbReference type="ARBA" id="ARBA00022833"/>
    </source>
</evidence>
<evidence type="ECO:0000256" key="7">
    <source>
        <dbReference type="PROSITE-ProRule" id="PRU00042"/>
    </source>
</evidence>
<keyword evidence="6" id="KW-0539">Nucleus</keyword>
<keyword evidence="5" id="KW-0862">Zinc</keyword>
<feature type="domain" description="C2H2-type" evidence="9">
    <location>
        <begin position="142"/>
        <end position="169"/>
    </location>
</feature>